<dbReference type="GO" id="GO:0005840">
    <property type="term" value="C:ribosome"/>
    <property type="evidence" value="ECO:0007669"/>
    <property type="project" value="InterPro"/>
</dbReference>
<accession>A0A9P8TQW2</accession>
<dbReference type="Gene3D" id="3.90.1170.10">
    <property type="entry name" value="Ribosomal protein L10e/L16"/>
    <property type="match status" value="1"/>
</dbReference>
<dbReference type="GO" id="GO:0003735">
    <property type="term" value="F:structural constituent of ribosome"/>
    <property type="evidence" value="ECO:0007669"/>
    <property type="project" value="InterPro"/>
</dbReference>
<dbReference type="GO" id="GO:0006412">
    <property type="term" value="P:translation"/>
    <property type="evidence" value="ECO:0007669"/>
    <property type="project" value="InterPro"/>
</dbReference>
<dbReference type="AlphaFoldDB" id="A0A9P8TQW2"/>
<evidence type="ECO:0008006" key="3">
    <source>
        <dbReference type="Google" id="ProtNLM"/>
    </source>
</evidence>
<organism evidence="1 2">
    <name type="scientific">Wickerhamomyces pijperi</name>
    <name type="common">Yeast</name>
    <name type="synonym">Pichia pijperi</name>
    <dbReference type="NCBI Taxonomy" id="599730"/>
    <lineage>
        <taxon>Eukaryota</taxon>
        <taxon>Fungi</taxon>
        <taxon>Dikarya</taxon>
        <taxon>Ascomycota</taxon>
        <taxon>Saccharomycotina</taxon>
        <taxon>Saccharomycetes</taxon>
        <taxon>Phaffomycetales</taxon>
        <taxon>Wickerhamomycetaceae</taxon>
        <taxon>Wickerhamomyces</taxon>
    </lineage>
</organism>
<reference evidence="1" key="2">
    <citation type="submission" date="2021-01" db="EMBL/GenBank/DDBJ databases">
        <authorList>
            <person name="Schikora-Tamarit M.A."/>
        </authorList>
    </citation>
    <scope>NUCLEOTIDE SEQUENCE</scope>
    <source>
        <strain evidence="1">CBS2887</strain>
    </source>
</reference>
<dbReference type="Gene3D" id="3.30.60.300">
    <property type="match status" value="1"/>
</dbReference>
<dbReference type="OrthoDB" id="10258869at2759"/>
<dbReference type="InterPro" id="IPR001197">
    <property type="entry name" value="Ribosomal_uL16_euk_arch"/>
</dbReference>
<gene>
    <name evidence="1" type="ORF">WICPIJ_001277</name>
</gene>
<protein>
    <recommendedName>
        <fullName evidence="3">60S ribosomal protein L10</fullName>
    </recommendedName>
</protein>
<name>A0A9P8TQW2_WICPI</name>
<evidence type="ECO:0000313" key="1">
    <source>
        <dbReference type="EMBL" id="KAH3687740.1"/>
    </source>
</evidence>
<proteinExistence type="predicted"/>
<keyword evidence="2" id="KW-1185">Reference proteome</keyword>
<feature type="non-terminal residue" evidence="1">
    <location>
        <position position="1"/>
    </location>
</feature>
<dbReference type="EMBL" id="JAEUBG010000642">
    <property type="protein sequence ID" value="KAH3687740.1"/>
    <property type="molecule type" value="Genomic_DNA"/>
</dbReference>
<dbReference type="InterPro" id="IPR036920">
    <property type="entry name" value="Ribosomal_uL16_sf"/>
</dbReference>
<dbReference type="PANTHER" id="PTHR11726">
    <property type="entry name" value="60S RIBOSOMAL PROTEIN L10"/>
    <property type="match status" value="1"/>
</dbReference>
<reference evidence="1" key="1">
    <citation type="journal article" date="2021" name="Open Biol.">
        <title>Shared evolutionary footprints suggest mitochondrial oxidative damage underlies multiple complex I losses in fungi.</title>
        <authorList>
            <person name="Schikora-Tamarit M.A."/>
            <person name="Marcet-Houben M."/>
            <person name="Nosek J."/>
            <person name="Gabaldon T."/>
        </authorList>
    </citation>
    <scope>NUCLEOTIDE SEQUENCE</scope>
    <source>
        <strain evidence="1">CBS2887</strain>
    </source>
</reference>
<evidence type="ECO:0000313" key="2">
    <source>
        <dbReference type="Proteomes" id="UP000774326"/>
    </source>
</evidence>
<sequence length="65" mass="7604">ARYKFPGQQKIIISKKWGFTPLNRAEYAAKRQNNEVKDDGAYVKFLSTKGNLEDNMKQFPEYFLA</sequence>
<dbReference type="Proteomes" id="UP000774326">
    <property type="component" value="Unassembled WGS sequence"/>
</dbReference>
<comment type="caution">
    <text evidence="1">The sequence shown here is derived from an EMBL/GenBank/DDBJ whole genome shotgun (WGS) entry which is preliminary data.</text>
</comment>